<keyword evidence="1" id="KW-0812">Transmembrane</keyword>
<sequence>MSNQHPMDKALYPPLSPLSTGWRGRCPRCGQGRLFKGFITPVERCSNCGLDLNFADSGDGPAVFIIMIVGFIIVGLALAMEFTLAPPIWVHMIIWLPLTVGLALGMLRPLKGLMIAQQYRHSAQEGRLDD</sequence>
<evidence type="ECO:0000313" key="3">
    <source>
        <dbReference type="Proteomes" id="UP000541109"/>
    </source>
</evidence>
<evidence type="ECO:0000313" key="2">
    <source>
        <dbReference type="EMBL" id="MBA5778386.1"/>
    </source>
</evidence>
<keyword evidence="3" id="KW-1185">Reference proteome</keyword>
<organism evidence="2 3">
    <name type="scientific">Stappia albiluteola</name>
    <dbReference type="NCBI Taxonomy" id="2758565"/>
    <lineage>
        <taxon>Bacteria</taxon>
        <taxon>Pseudomonadati</taxon>
        <taxon>Pseudomonadota</taxon>
        <taxon>Alphaproteobacteria</taxon>
        <taxon>Hyphomicrobiales</taxon>
        <taxon>Stappiaceae</taxon>
        <taxon>Stappia</taxon>
    </lineage>
</organism>
<dbReference type="RefSeq" id="WP_182166580.1">
    <property type="nucleotide sequence ID" value="NZ_JACFXV010000062.1"/>
</dbReference>
<protein>
    <submittedName>
        <fullName evidence="2">DUF983 domain-containing protein</fullName>
    </submittedName>
</protein>
<dbReference type="EMBL" id="JACFXV010000062">
    <property type="protein sequence ID" value="MBA5778386.1"/>
    <property type="molecule type" value="Genomic_DNA"/>
</dbReference>
<evidence type="ECO:0000256" key="1">
    <source>
        <dbReference type="SAM" id="Phobius"/>
    </source>
</evidence>
<comment type="caution">
    <text evidence="2">The sequence shown here is derived from an EMBL/GenBank/DDBJ whole genome shotgun (WGS) entry which is preliminary data.</text>
</comment>
<name>A0A839AH22_9HYPH</name>
<accession>A0A839AH22</accession>
<keyword evidence="1" id="KW-1133">Transmembrane helix</keyword>
<feature type="transmembrane region" description="Helical" evidence="1">
    <location>
        <begin position="88"/>
        <end position="107"/>
    </location>
</feature>
<reference evidence="2 3" key="1">
    <citation type="submission" date="2020-07" db="EMBL/GenBank/DDBJ databases">
        <title>Stappia sp., F7233, whole genome shotgun sequencing project.</title>
        <authorList>
            <person name="Jiang S."/>
            <person name="Liu Z.W."/>
            <person name="Du Z.J."/>
        </authorList>
    </citation>
    <scope>NUCLEOTIDE SEQUENCE [LARGE SCALE GENOMIC DNA]</scope>
    <source>
        <strain evidence="2 3">F7233</strain>
    </source>
</reference>
<dbReference type="Proteomes" id="UP000541109">
    <property type="component" value="Unassembled WGS sequence"/>
</dbReference>
<dbReference type="AlphaFoldDB" id="A0A839AH22"/>
<feature type="transmembrane region" description="Helical" evidence="1">
    <location>
        <begin position="62"/>
        <end position="82"/>
    </location>
</feature>
<gene>
    <name evidence="2" type="ORF">H2509_14750</name>
</gene>
<dbReference type="InterPro" id="IPR009325">
    <property type="entry name" value="DUF983"/>
</dbReference>
<dbReference type="Pfam" id="PF06170">
    <property type="entry name" value="DUF983"/>
    <property type="match status" value="1"/>
</dbReference>
<proteinExistence type="predicted"/>
<keyword evidence="1" id="KW-0472">Membrane</keyword>